<keyword evidence="3" id="KW-0904">Protein phosphatase</keyword>
<dbReference type="EMBL" id="JAZDUA010000273">
    <property type="protein sequence ID" value="KAK7862497.1"/>
    <property type="molecule type" value="Genomic_DNA"/>
</dbReference>
<proteinExistence type="inferred from homology"/>
<protein>
    <submittedName>
        <fullName evidence="6">Uncharacterized protein</fullName>
    </submittedName>
</protein>
<dbReference type="InterPro" id="IPR029021">
    <property type="entry name" value="Prot-tyrosine_phosphatase-like"/>
</dbReference>
<dbReference type="PANTHER" id="PTHR45961">
    <property type="entry name" value="IP21249P"/>
    <property type="match status" value="1"/>
</dbReference>
<dbReference type="Gene3D" id="3.90.190.10">
    <property type="entry name" value="Protein tyrosine phosphatase superfamily"/>
    <property type="match status" value="1"/>
</dbReference>
<dbReference type="AlphaFoldDB" id="A0AAN9Z4G0"/>
<dbReference type="GO" id="GO:0004721">
    <property type="term" value="F:phosphoprotein phosphatase activity"/>
    <property type="evidence" value="ECO:0007669"/>
    <property type="project" value="UniProtKB-KW"/>
</dbReference>
<dbReference type="InterPro" id="IPR000387">
    <property type="entry name" value="Tyr_Pase_dom"/>
</dbReference>
<dbReference type="CDD" id="cd14514">
    <property type="entry name" value="DUSP14-like"/>
    <property type="match status" value="1"/>
</dbReference>
<keyword evidence="7" id="KW-1185">Reference proteome</keyword>
<feature type="domain" description="Tyrosine-protein phosphatase" evidence="4">
    <location>
        <begin position="55"/>
        <end position="196"/>
    </location>
</feature>
<feature type="domain" description="Tyrosine specific protein phosphatases" evidence="5">
    <location>
        <begin position="117"/>
        <end position="175"/>
    </location>
</feature>
<dbReference type="GO" id="GO:0005737">
    <property type="term" value="C:cytoplasm"/>
    <property type="evidence" value="ECO:0007669"/>
    <property type="project" value="TreeGrafter"/>
</dbReference>
<evidence type="ECO:0000313" key="6">
    <source>
        <dbReference type="EMBL" id="KAK7862497.1"/>
    </source>
</evidence>
<evidence type="ECO:0000256" key="3">
    <source>
        <dbReference type="ARBA" id="ARBA00022912"/>
    </source>
</evidence>
<evidence type="ECO:0000259" key="4">
    <source>
        <dbReference type="PROSITE" id="PS50054"/>
    </source>
</evidence>
<dbReference type="PROSITE" id="PS50054">
    <property type="entry name" value="TYR_PHOSPHATASE_DUAL"/>
    <property type="match status" value="1"/>
</dbReference>
<evidence type="ECO:0000313" key="7">
    <source>
        <dbReference type="Proteomes" id="UP001378592"/>
    </source>
</evidence>
<dbReference type="PROSITE" id="PS00383">
    <property type="entry name" value="TYR_PHOSPHATASE_1"/>
    <property type="match status" value="1"/>
</dbReference>
<dbReference type="Pfam" id="PF00782">
    <property type="entry name" value="DSPc"/>
    <property type="match status" value="1"/>
</dbReference>
<dbReference type="SUPFAM" id="SSF52799">
    <property type="entry name" value="(Phosphotyrosine protein) phosphatases II"/>
    <property type="match status" value="1"/>
</dbReference>
<reference evidence="6 7" key="1">
    <citation type="submission" date="2024-03" db="EMBL/GenBank/DDBJ databases">
        <title>The genome assembly and annotation of the cricket Gryllus longicercus Weissman &amp; Gray.</title>
        <authorList>
            <person name="Szrajer S."/>
            <person name="Gray D."/>
            <person name="Ylla G."/>
        </authorList>
    </citation>
    <scope>NUCLEOTIDE SEQUENCE [LARGE SCALE GENOMIC DNA]</scope>
    <source>
        <strain evidence="6">DAG 2021-001</strain>
        <tissue evidence="6">Whole body minus gut</tissue>
    </source>
</reference>
<dbReference type="PROSITE" id="PS50056">
    <property type="entry name" value="TYR_PHOSPHATASE_2"/>
    <property type="match status" value="1"/>
</dbReference>
<dbReference type="Proteomes" id="UP001378592">
    <property type="component" value="Unassembled WGS sequence"/>
</dbReference>
<sequence>MKVIQETPEERLDIQEEIFMGKEYRTDSVESRIEDEFLSSEAAGGGGGGGGGAGQVARVCEGLLLCAAAALRVERVRALGVTRVLSAAPELPDTPLPPGVALERVALRDCPDADLARHLDPVADAVLQERERGGTTLIHCVAGVSRSAALCLAFLVKHLRMPLRQAFAHLRARRPCVRPNAGFFRQLIDFERRTLGAASVAMLTHKALCIPDVYEPEYRATLCLQRQFPRSLGRH</sequence>
<evidence type="ECO:0000256" key="1">
    <source>
        <dbReference type="ARBA" id="ARBA00008601"/>
    </source>
</evidence>
<organism evidence="6 7">
    <name type="scientific">Gryllus longicercus</name>
    <dbReference type="NCBI Taxonomy" id="2509291"/>
    <lineage>
        <taxon>Eukaryota</taxon>
        <taxon>Metazoa</taxon>
        <taxon>Ecdysozoa</taxon>
        <taxon>Arthropoda</taxon>
        <taxon>Hexapoda</taxon>
        <taxon>Insecta</taxon>
        <taxon>Pterygota</taxon>
        <taxon>Neoptera</taxon>
        <taxon>Polyneoptera</taxon>
        <taxon>Orthoptera</taxon>
        <taxon>Ensifera</taxon>
        <taxon>Gryllidea</taxon>
        <taxon>Grylloidea</taxon>
        <taxon>Gryllidae</taxon>
        <taxon>Gryllinae</taxon>
        <taxon>Gryllus</taxon>
    </lineage>
</organism>
<accession>A0AAN9Z4G0</accession>
<dbReference type="InterPro" id="IPR052103">
    <property type="entry name" value="Dual_spec_Phospatases"/>
</dbReference>
<dbReference type="InterPro" id="IPR000340">
    <property type="entry name" value="Dual-sp_phosphatase_cat-dom"/>
</dbReference>
<keyword evidence="2" id="KW-0378">Hydrolase</keyword>
<comment type="caution">
    <text evidence="6">The sequence shown here is derived from an EMBL/GenBank/DDBJ whole genome shotgun (WGS) entry which is preliminary data.</text>
</comment>
<dbReference type="InterPro" id="IPR020422">
    <property type="entry name" value="TYR_PHOSPHATASE_DUAL_dom"/>
</dbReference>
<comment type="similarity">
    <text evidence="1">Belongs to the protein-tyrosine phosphatase family. Non-receptor class dual specificity subfamily.</text>
</comment>
<evidence type="ECO:0000259" key="5">
    <source>
        <dbReference type="PROSITE" id="PS50056"/>
    </source>
</evidence>
<evidence type="ECO:0000256" key="2">
    <source>
        <dbReference type="ARBA" id="ARBA00022801"/>
    </source>
</evidence>
<dbReference type="PANTHER" id="PTHR45961:SF6">
    <property type="entry name" value="IP21249P"/>
    <property type="match status" value="1"/>
</dbReference>
<dbReference type="InterPro" id="IPR016130">
    <property type="entry name" value="Tyr_Pase_AS"/>
</dbReference>
<dbReference type="SMART" id="SM00195">
    <property type="entry name" value="DSPc"/>
    <property type="match status" value="1"/>
</dbReference>
<name>A0AAN9Z4G0_9ORTH</name>
<gene>
    <name evidence="6" type="ORF">R5R35_005920</name>
</gene>